<dbReference type="InterPro" id="IPR028098">
    <property type="entry name" value="Glyco_trans_4-like_N"/>
</dbReference>
<sequence length="399" mass="43300">MSTPEPTRRVLVAHPSPDLYGSDRQLLESVEAMVDAGWRVRVVLPDEGPLGELLEERGAHVLTSTFPVLRKALLTPRGLVTLALAAAPALLRLRTLVRLSRADVLYVNTVTIPLWLAAGRLARVPVVCHAHEAEEEQPRAIRAAMAAPMLLAHAVVANSAAAKGALARAFPLLRPRIEVVHNGVPDSGQPRAPLERAPWARPVRLALVSRLSPRKGVDVALEALGELRRQGVDAMLDVCGTTFPGYEWYEEQLRDRADREDLAGAVTFHGYVSPTRPVLDEADIVLVPSRLEPFGNTAVEGLLAERTVVASRIQGLREVIQDGHTGVLVEPGSAPALAEAISALVAEPERAAGLARAGRADALARFSVERYRTRIADVLHRAWSAPSSRSPRSPRRRNR</sequence>
<proteinExistence type="inferred from homology"/>
<keyword evidence="2" id="KW-0328">Glycosyltransferase</keyword>
<evidence type="ECO:0000256" key="3">
    <source>
        <dbReference type="ARBA" id="ARBA00022679"/>
    </source>
</evidence>
<evidence type="ECO:0000259" key="4">
    <source>
        <dbReference type="Pfam" id="PF00534"/>
    </source>
</evidence>
<evidence type="ECO:0000313" key="6">
    <source>
        <dbReference type="EMBL" id="MDD9205984.1"/>
    </source>
</evidence>
<comment type="caution">
    <text evidence="6">The sequence shown here is derived from an EMBL/GenBank/DDBJ whole genome shotgun (WGS) entry which is preliminary data.</text>
</comment>
<dbReference type="Proteomes" id="UP001165561">
    <property type="component" value="Unassembled WGS sequence"/>
</dbReference>
<dbReference type="Pfam" id="PF13439">
    <property type="entry name" value="Glyco_transf_4"/>
    <property type="match status" value="1"/>
</dbReference>
<accession>A0ABT5TVA1</accession>
<evidence type="ECO:0000313" key="7">
    <source>
        <dbReference type="Proteomes" id="UP001165561"/>
    </source>
</evidence>
<protein>
    <submittedName>
        <fullName evidence="6">Glycosyltransferase family 4 protein</fullName>
    </submittedName>
</protein>
<keyword evidence="7" id="KW-1185">Reference proteome</keyword>
<evidence type="ECO:0000256" key="2">
    <source>
        <dbReference type="ARBA" id="ARBA00022676"/>
    </source>
</evidence>
<dbReference type="CDD" id="cd03801">
    <property type="entry name" value="GT4_PimA-like"/>
    <property type="match status" value="1"/>
</dbReference>
<reference evidence="6" key="1">
    <citation type="submission" date="2023-02" db="EMBL/GenBank/DDBJ databases">
        <title>Georgenia sp.10Sc9-8, isolated from a soil sample collected from the Taklamakan desert.</title>
        <authorList>
            <person name="Liu S."/>
        </authorList>
    </citation>
    <scope>NUCLEOTIDE SEQUENCE</scope>
    <source>
        <strain evidence="6">10Sc9-8</strain>
    </source>
</reference>
<keyword evidence="3" id="KW-0808">Transferase</keyword>
<evidence type="ECO:0000259" key="5">
    <source>
        <dbReference type="Pfam" id="PF13439"/>
    </source>
</evidence>
<organism evidence="6 7">
    <name type="scientific">Georgenia halotolerans</name>
    <dbReference type="NCBI Taxonomy" id="3028317"/>
    <lineage>
        <taxon>Bacteria</taxon>
        <taxon>Bacillati</taxon>
        <taxon>Actinomycetota</taxon>
        <taxon>Actinomycetes</taxon>
        <taxon>Micrococcales</taxon>
        <taxon>Bogoriellaceae</taxon>
        <taxon>Georgenia</taxon>
    </lineage>
</organism>
<comment type="similarity">
    <text evidence="1">Belongs to the glycosyltransferase group 1 family. Glycosyltransferase 4 subfamily.</text>
</comment>
<dbReference type="EMBL" id="JARACI010000736">
    <property type="protein sequence ID" value="MDD9205984.1"/>
    <property type="molecule type" value="Genomic_DNA"/>
</dbReference>
<dbReference type="Pfam" id="PF00534">
    <property type="entry name" value="Glycos_transf_1"/>
    <property type="match status" value="1"/>
</dbReference>
<name>A0ABT5TVA1_9MICO</name>
<gene>
    <name evidence="6" type="ORF">PU560_05800</name>
</gene>
<dbReference type="InterPro" id="IPR001296">
    <property type="entry name" value="Glyco_trans_1"/>
</dbReference>
<feature type="domain" description="Glycosyl transferase family 1" evidence="4">
    <location>
        <begin position="206"/>
        <end position="359"/>
    </location>
</feature>
<dbReference type="PANTHER" id="PTHR12526:SF640">
    <property type="entry name" value="COLANIC ACID BIOSYNTHESIS GLYCOSYLTRANSFERASE WCAL-RELATED"/>
    <property type="match status" value="1"/>
</dbReference>
<evidence type="ECO:0000256" key="1">
    <source>
        <dbReference type="ARBA" id="ARBA00009481"/>
    </source>
</evidence>
<dbReference type="PANTHER" id="PTHR12526">
    <property type="entry name" value="GLYCOSYLTRANSFERASE"/>
    <property type="match status" value="1"/>
</dbReference>
<dbReference type="SUPFAM" id="SSF53756">
    <property type="entry name" value="UDP-Glycosyltransferase/glycogen phosphorylase"/>
    <property type="match status" value="1"/>
</dbReference>
<feature type="domain" description="Glycosyltransferase subfamily 4-like N-terminal" evidence="5">
    <location>
        <begin position="21"/>
        <end position="185"/>
    </location>
</feature>
<dbReference type="Gene3D" id="3.40.50.2000">
    <property type="entry name" value="Glycogen Phosphorylase B"/>
    <property type="match status" value="2"/>
</dbReference>